<reference evidence="2 3" key="1">
    <citation type="submission" date="2021-04" db="EMBL/GenBank/DDBJ databases">
        <authorList>
            <person name="Bliznina A."/>
        </authorList>
    </citation>
    <scope>NUCLEOTIDE SEQUENCE [LARGE SCALE GENOMIC DNA]</scope>
</reference>
<dbReference type="EMBL" id="OU015568">
    <property type="protein sequence ID" value="CAG5078199.1"/>
    <property type="molecule type" value="Genomic_DNA"/>
</dbReference>
<evidence type="ECO:0000313" key="2">
    <source>
        <dbReference type="EMBL" id="CAG5078199.1"/>
    </source>
</evidence>
<organism evidence="2 3">
    <name type="scientific">Oikopleura dioica</name>
    <name type="common">Tunicate</name>
    <dbReference type="NCBI Taxonomy" id="34765"/>
    <lineage>
        <taxon>Eukaryota</taxon>
        <taxon>Metazoa</taxon>
        <taxon>Chordata</taxon>
        <taxon>Tunicata</taxon>
        <taxon>Appendicularia</taxon>
        <taxon>Copelata</taxon>
        <taxon>Oikopleuridae</taxon>
        <taxon>Oikopleura</taxon>
    </lineage>
</organism>
<dbReference type="Proteomes" id="UP001158576">
    <property type="component" value="Chromosome PAR"/>
</dbReference>
<keyword evidence="1" id="KW-1133">Transmembrane helix</keyword>
<evidence type="ECO:0000256" key="1">
    <source>
        <dbReference type="SAM" id="Phobius"/>
    </source>
</evidence>
<keyword evidence="3" id="KW-1185">Reference proteome</keyword>
<accession>A0ABN7RI91</accession>
<evidence type="ECO:0000313" key="3">
    <source>
        <dbReference type="Proteomes" id="UP001158576"/>
    </source>
</evidence>
<gene>
    <name evidence="2" type="ORF">OKIOD_LOCUS484</name>
</gene>
<proteinExistence type="predicted"/>
<keyword evidence="1" id="KW-0812">Transmembrane</keyword>
<name>A0ABN7RI91_OIKDI</name>
<protein>
    <submittedName>
        <fullName evidence="2">Oidioi.mRNA.OKI2018_I69.PAR.g8926.t1.cds</fullName>
    </submittedName>
</protein>
<keyword evidence="1" id="KW-0472">Membrane</keyword>
<feature type="transmembrane region" description="Helical" evidence="1">
    <location>
        <begin position="25"/>
        <end position="48"/>
    </location>
</feature>
<sequence>MRVISSGPSKADENEEKKDDKKNMLLISAAFGIGTLTFFLCVSAVFYFSVDSELFKVESTYCRPVTAMKLTYHPITEIMEEIDLMQKSASA</sequence>